<dbReference type="InterPro" id="IPR051396">
    <property type="entry name" value="Bact_Antivir_Def_Nuclease"/>
</dbReference>
<accession>A0ABU8H6P5</accession>
<dbReference type="Proteomes" id="UP001367771">
    <property type="component" value="Unassembled WGS sequence"/>
</dbReference>
<reference evidence="2 3" key="1">
    <citation type="journal article" date="2013" name="Int. J. Syst. Evol. Microbiol.">
        <title>Sphingomonas kyungheensis sp. nov., a bacterium with ginsenoside-converting activity isolated from soil of a ginseng field.</title>
        <authorList>
            <person name="Son H.M."/>
            <person name="Yang J.E."/>
            <person name="Park Y."/>
            <person name="Han C.K."/>
            <person name="Kim S.G."/>
            <person name="Kook M."/>
            <person name="Yi T.H."/>
        </authorList>
    </citation>
    <scope>NUCLEOTIDE SEQUENCE [LARGE SCALE GENOMIC DNA]</scope>
    <source>
        <strain evidence="2 3">LMG 26582</strain>
    </source>
</reference>
<sequence length="567" mass="62676">MIKSIYVQNFMRIDKRVELPLSPITILVGGNGSGKSSILKALHWSVRCATLKDHRGNASLEQMDYTPSRAFQELAHKKRLQNKSDLPKIIVGFVDDKGDDTEIAISAARNDAGAKAEISGPLTSALTSEQATTAYIPGIAGLAEFETVLATPVLSRRAASGEGGSVLRHILLDLVGGSAGTDTEYVELSELSSWVSKVLPGSQFWVKFDRLRDARIDALFLTPNMKEPGRADALQRRPLEMAGTGYLQIVQIFAYLLKFNPKLLLIDEPDAHLHPSTQEALIKALEEASLSFPQTKFIVTTHSPHLVRACGPQTSVHWMDDGALRTDSEERIRLRMGWGALDKELLLFTEDGNLTAIKALLSQWPDLERKVLLWPTFGYSGIPSGRALKQLREELGIPIMVHRDRDFMSDADVDAWEEKKELVKYDIPLWVTPGSDIESCFCTVQHIAEAIGILASTSERILAKAVRSFDSKEMQTDFESALSAAINILPATSRSSIIDRWSELKGPSPDVIKGKILLKAIEKAISAELLELGENRKLSKLSDLRRPIKGIELATNLKNELLQLLDK</sequence>
<dbReference type="CDD" id="cd00267">
    <property type="entry name" value="ABC_ATPase"/>
    <property type="match status" value="1"/>
</dbReference>
<dbReference type="InterPro" id="IPR003959">
    <property type="entry name" value="ATPase_AAA_core"/>
</dbReference>
<dbReference type="RefSeq" id="WP_336545994.1">
    <property type="nucleotide sequence ID" value="NZ_JBBBDM010000013.1"/>
</dbReference>
<dbReference type="Pfam" id="PF13304">
    <property type="entry name" value="AAA_21"/>
    <property type="match status" value="1"/>
</dbReference>
<dbReference type="Pfam" id="PF13175">
    <property type="entry name" value="AAA_15"/>
    <property type="match status" value="1"/>
</dbReference>
<dbReference type="PANTHER" id="PTHR43581">
    <property type="entry name" value="ATP/GTP PHOSPHATASE"/>
    <property type="match status" value="1"/>
</dbReference>
<gene>
    <name evidence="2" type="ORF">V8201_16750</name>
</gene>
<keyword evidence="3" id="KW-1185">Reference proteome</keyword>
<dbReference type="InterPro" id="IPR003593">
    <property type="entry name" value="AAA+_ATPase"/>
</dbReference>
<protein>
    <submittedName>
        <fullName evidence="2">AAA family ATPase</fullName>
    </submittedName>
</protein>
<organism evidence="2 3">
    <name type="scientific">Sphingomonas kyungheensis</name>
    <dbReference type="NCBI Taxonomy" id="1069987"/>
    <lineage>
        <taxon>Bacteria</taxon>
        <taxon>Pseudomonadati</taxon>
        <taxon>Pseudomonadota</taxon>
        <taxon>Alphaproteobacteria</taxon>
        <taxon>Sphingomonadales</taxon>
        <taxon>Sphingomonadaceae</taxon>
        <taxon>Sphingomonas</taxon>
    </lineage>
</organism>
<proteinExistence type="predicted"/>
<dbReference type="InterPro" id="IPR041685">
    <property type="entry name" value="AAA_GajA/Old/RecF-like"/>
</dbReference>
<dbReference type="SMART" id="SM00382">
    <property type="entry name" value="AAA"/>
    <property type="match status" value="1"/>
</dbReference>
<feature type="domain" description="AAA+ ATPase" evidence="1">
    <location>
        <begin position="21"/>
        <end position="342"/>
    </location>
</feature>
<dbReference type="Gene3D" id="3.40.50.300">
    <property type="entry name" value="P-loop containing nucleotide triphosphate hydrolases"/>
    <property type="match status" value="2"/>
</dbReference>
<name>A0ABU8H6P5_9SPHN</name>
<comment type="caution">
    <text evidence="2">The sequence shown here is derived from an EMBL/GenBank/DDBJ whole genome shotgun (WGS) entry which is preliminary data.</text>
</comment>
<dbReference type="InterPro" id="IPR027417">
    <property type="entry name" value="P-loop_NTPase"/>
</dbReference>
<dbReference type="SUPFAM" id="SSF52540">
    <property type="entry name" value="P-loop containing nucleoside triphosphate hydrolases"/>
    <property type="match status" value="1"/>
</dbReference>
<dbReference type="EMBL" id="JBBBDM010000013">
    <property type="protein sequence ID" value="MEI5688744.1"/>
    <property type="molecule type" value="Genomic_DNA"/>
</dbReference>
<evidence type="ECO:0000313" key="2">
    <source>
        <dbReference type="EMBL" id="MEI5688744.1"/>
    </source>
</evidence>
<evidence type="ECO:0000313" key="3">
    <source>
        <dbReference type="Proteomes" id="UP001367771"/>
    </source>
</evidence>
<evidence type="ECO:0000259" key="1">
    <source>
        <dbReference type="SMART" id="SM00382"/>
    </source>
</evidence>
<dbReference type="PANTHER" id="PTHR43581:SF4">
    <property type="entry name" value="ATP_GTP PHOSPHATASE"/>
    <property type="match status" value="1"/>
</dbReference>